<sequence length="237" mass="26554">MPQLISNEFKLELAKLEQDTMIELWEVDLRNLTDQDGMNGELYRFYAGTNEELKPIVWQGKKYQPFGVKADGFETSGTGTSNRPNLTIANINGFVTGLVNRFEQCLGAVVRRHLVYAQYLDAENFSEGNDNADPSQEVLSYFVVEQLSALKREIATFVLALPTETDNAIIPLRTVTIACHWVYRSSECGYTGGAIADEKDQRTSDIKKDKCSGLISGCKLRNNTMNYGGFISVNKLR</sequence>
<dbReference type="Pfam" id="PF05100">
    <property type="entry name" value="Phage_tail_L"/>
    <property type="match status" value="1"/>
</dbReference>
<dbReference type="GeneID" id="83544497"/>
<dbReference type="GO" id="GO:0051536">
    <property type="term" value="F:iron-sulfur cluster binding"/>
    <property type="evidence" value="ECO:0007669"/>
    <property type="project" value="InterPro"/>
</dbReference>
<dbReference type="InterPro" id="IPR006487">
    <property type="entry name" value="Phage_lambda_L"/>
</dbReference>
<dbReference type="AlphaFoldDB" id="A0A1H8A1K2"/>
<protein>
    <submittedName>
        <fullName evidence="1">Lambda-like phage minor tail protein L</fullName>
    </submittedName>
</protein>
<dbReference type="NCBIfam" id="TIGR01600">
    <property type="entry name" value="phage_tail_L"/>
    <property type="match status" value="1"/>
</dbReference>
<name>A0A1H8A1K2_9PAST</name>
<organism evidence="1 2">
    <name type="scientific">Phocoenobacter skyensis</name>
    <dbReference type="NCBI Taxonomy" id="97481"/>
    <lineage>
        <taxon>Bacteria</taxon>
        <taxon>Pseudomonadati</taxon>
        <taxon>Pseudomonadota</taxon>
        <taxon>Gammaproteobacteria</taxon>
        <taxon>Pasteurellales</taxon>
        <taxon>Pasteurellaceae</taxon>
        <taxon>Phocoenobacter</taxon>
    </lineage>
</organism>
<dbReference type="RefSeq" id="WP_090923281.1">
    <property type="nucleotide sequence ID" value="NZ_CP016180.1"/>
</dbReference>
<accession>A0A1H8A1K2</accession>
<dbReference type="EMBL" id="FOBN01000033">
    <property type="protein sequence ID" value="SEM63669.1"/>
    <property type="molecule type" value="Genomic_DNA"/>
</dbReference>
<dbReference type="OrthoDB" id="5673400at2"/>
<evidence type="ECO:0000313" key="2">
    <source>
        <dbReference type="Proteomes" id="UP000198883"/>
    </source>
</evidence>
<dbReference type="Proteomes" id="UP000198883">
    <property type="component" value="Unassembled WGS sequence"/>
</dbReference>
<proteinExistence type="predicted"/>
<evidence type="ECO:0000313" key="1">
    <source>
        <dbReference type="EMBL" id="SEM63669.1"/>
    </source>
</evidence>
<dbReference type="GO" id="GO:0030430">
    <property type="term" value="C:host cell cytoplasm"/>
    <property type="evidence" value="ECO:0007669"/>
    <property type="project" value="InterPro"/>
</dbReference>
<dbReference type="GO" id="GO:0046718">
    <property type="term" value="P:symbiont entry into host cell"/>
    <property type="evidence" value="ECO:0007669"/>
    <property type="project" value="InterPro"/>
</dbReference>
<reference evidence="2" key="1">
    <citation type="submission" date="2016-10" db="EMBL/GenBank/DDBJ databases">
        <authorList>
            <person name="Varghese N."/>
            <person name="Submissions S."/>
        </authorList>
    </citation>
    <scope>NUCLEOTIDE SEQUENCE [LARGE SCALE GENOMIC DNA]</scope>
    <source>
        <strain evidence="2">DSM 24204</strain>
    </source>
</reference>
<gene>
    <name evidence="1" type="ORF">SAMN05444853_13315</name>
</gene>
<dbReference type="STRING" id="97481.SAMN05444853_13315"/>